<feature type="region of interest" description="Disordered" evidence="1">
    <location>
        <begin position="1021"/>
        <end position="1053"/>
    </location>
</feature>
<feature type="region of interest" description="Disordered" evidence="1">
    <location>
        <begin position="835"/>
        <end position="854"/>
    </location>
</feature>
<sequence>MEDYEEFIQHRLTQLKRRESEEKHQTKSLCVTPHGSSTICFHGSSILPPLLSREQRYQMQGHREAARRMMEASRQKMPSDTRMSYVQDILHSVQLRQAPTLEEFFRAESELTPTKTGNIHHSTVRHVQPLPHDDVAVDSLTGSISLLNLTLRQNGNSNIFAQGPPQGSTSCAASTTNVLTGFHSSSSVKDTQPLTRHPAREMTTHTSLAPQSRQSILANQDRSINPGCVKEGDLRLGTNRVLTADMSHQSMSSGYVTCEDAEAQVSVILGTEGSPVSTEEFVLHSTSDTNKTNACEILSHPPVEAELLDEESVLSDVISIPGRPLAASSWRHDVTLPVCSELASTTLHPLIASQLGKTECSSTNDLVTVPVDQTSLSPPDPEPNNTTTCPQTETSAPDLLKPDQNHIQTSDVELDTPEGRHKLSLQAILQKVGRSQTELKSAPEVQAGDVDVKSEPPAGPYRLSLQTLLKKSQDHRRRQRQLKNQARSSSACLAGPQGTSTRPRITKQEEHGLSDKENEDVSQPGRALDTDEMKMADWDRRKDPPETRVQFSRTPKLVISPMQDCIQRDGDSHLPEIDIEEEKQCSEGTVTERWPGNGSTLLQEDSLTQSSAGPGIQLRLTPCGKSARSESTSHITHPKLDSPLAQENFYPVKENRRISSLPRPAVIGVSKFRTIPTPVFCMSPIRCKSKVECVGGESGRGDATRRRLCVDTPLNMDNEVGSVIGLGETYGDQHAPVAPLVAGGGVIARTAPLGRCSSDQAQQIAQLELNLSSLKTVISELESTLTETQGSQQTDRPDQTDCTALQYNHMAYRTPGSTTGTGGDLTIDPVLKHSEGSGVSSADQVSGGGKLSDHMSLQQATDGFLPPANREEEKIGPGHVRNDGRRHRCVTSITQKMKMPGVFWKVPYDVAAGPNGIGKVHPNVTKMLPSCKAPTSVLCEASNAQRQSVDTTNHREDSAHCLSVNESYDVDTPSGLWLQEVLGSEASLEGCYTEGKQLTPENGAGVMGGASRAKRRLVMHAPEGSEEASRPQSSTPKAAVRSHGQPTRQEPPNAGQVNLEIQLKQSHAAQVRALKEEQKRQQQELLQTLSFRYQQLQSLSFPVSSRPTSYPRLGGETTSPLPFSFPPSSSPSGPPQPDKRFSPTEPDSPEQPPSLPMQYRPLVAAAVKGFLTRRLLRTERVGQLLRTIKDTQQFLQAVQPQTPGREFSSKQDLVLQSRVMLQLRSARYEIQDIFCLPPGERMKIIRQDRQLARERDMRHKAGRPVLMRVKGCLSAATQKTLERKRATLAKRKAAEKKRVTGVGPGAVTGQNRSLDGTDNSFVKPTRGSFQPNPQRVPKTKQSRRSR</sequence>
<comment type="caution">
    <text evidence="2">The sequence shown here is derived from an EMBL/GenBank/DDBJ whole genome shotgun (WGS) entry which is preliminary data.</text>
</comment>
<evidence type="ECO:0000313" key="2">
    <source>
        <dbReference type="EMBL" id="KAL1005503.1"/>
    </source>
</evidence>
<dbReference type="Pfam" id="PF16025">
    <property type="entry name" value="CaM_bind"/>
    <property type="match status" value="1"/>
</dbReference>
<proteinExistence type="predicted"/>
<reference evidence="2 3" key="1">
    <citation type="submission" date="2024-06" db="EMBL/GenBank/DDBJ databases">
        <authorList>
            <person name="Pan Q."/>
            <person name="Wen M."/>
            <person name="Jouanno E."/>
            <person name="Zahm M."/>
            <person name="Klopp C."/>
            <person name="Cabau C."/>
            <person name="Louis A."/>
            <person name="Berthelot C."/>
            <person name="Parey E."/>
            <person name="Roest Crollius H."/>
            <person name="Montfort J."/>
            <person name="Robinson-Rechavi M."/>
            <person name="Bouchez O."/>
            <person name="Lampietro C."/>
            <person name="Lopez Roques C."/>
            <person name="Donnadieu C."/>
            <person name="Postlethwait J."/>
            <person name="Bobe J."/>
            <person name="Verreycken H."/>
            <person name="Guiguen Y."/>
        </authorList>
    </citation>
    <scope>NUCLEOTIDE SEQUENCE [LARGE SCALE GENOMIC DNA]</scope>
    <source>
        <strain evidence="2">Up_M1</strain>
        <tissue evidence="2">Testis</tissue>
    </source>
</reference>
<accession>A0ABD0X940</accession>
<feature type="region of interest" description="Disordered" evidence="1">
    <location>
        <begin position="861"/>
        <end position="884"/>
    </location>
</feature>
<feature type="region of interest" description="Disordered" evidence="1">
    <location>
        <begin position="370"/>
        <end position="403"/>
    </location>
</feature>
<dbReference type="InterPro" id="IPR033207">
    <property type="entry name" value="CCP110"/>
</dbReference>
<feature type="region of interest" description="Disordered" evidence="1">
    <location>
        <begin position="435"/>
        <end position="549"/>
    </location>
</feature>
<feature type="compositionally biased region" description="Polar residues" evidence="1">
    <location>
        <begin position="370"/>
        <end position="395"/>
    </location>
</feature>
<feature type="compositionally biased region" description="Pro residues" evidence="1">
    <location>
        <begin position="1123"/>
        <end position="1136"/>
    </location>
</feature>
<protein>
    <submittedName>
        <fullName evidence="2">Uncharacterized protein</fullName>
    </submittedName>
</protein>
<dbReference type="PANTHER" id="PTHR13594">
    <property type="entry name" value="CENTRIOLAR COILED-COIL PROTEIN OF 110 KDA"/>
    <property type="match status" value="1"/>
</dbReference>
<gene>
    <name evidence="2" type="ORF">UPYG_G00059950</name>
</gene>
<evidence type="ECO:0000313" key="3">
    <source>
        <dbReference type="Proteomes" id="UP001557470"/>
    </source>
</evidence>
<feature type="compositionally biased region" description="Basic and acidic residues" evidence="1">
    <location>
        <begin position="869"/>
        <end position="883"/>
    </location>
</feature>
<dbReference type="EMBL" id="JAGEUA010000002">
    <property type="protein sequence ID" value="KAL1005503.1"/>
    <property type="molecule type" value="Genomic_DNA"/>
</dbReference>
<feature type="compositionally biased region" description="Basic and acidic residues" evidence="1">
    <location>
        <begin position="528"/>
        <end position="546"/>
    </location>
</feature>
<name>A0ABD0X940_UMBPY</name>
<feature type="region of interest" description="Disordered" evidence="1">
    <location>
        <begin position="1289"/>
        <end position="1346"/>
    </location>
</feature>
<feature type="compositionally biased region" description="Polar residues" evidence="1">
    <location>
        <begin position="1308"/>
        <end position="1333"/>
    </location>
</feature>
<keyword evidence="3" id="KW-1185">Reference proteome</keyword>
<feature type="compositionally biased region" description="Polar residues" evidence="1">
    <location>
        <begin position="482"/>
        <end position="503"/>
    </location>
</feature>
<dbReference type="Proteomes" id="UP001557470">
    <property type="component" value="Unassembled WGS sequence"/>
</dbReference>
<feature type="region of interest" description="Disordered" evidence="1">
    <location>
        <begin position="1100"/>
        <end position="1158"/>
    </location>
</feature>
<dbReference type="PANTHER" id="PTHR13594:SF2">
    <property type="entry name" value="SI:CH73-100L22.3"/>
    <property type="match status" value="1"/>
</dbReference>
<evidence type="ECO:0000256" key="1">
    <source>
        <dbReference type="SAM" id="MobiDB-lite"/>
    </source>
</evidence>
<organism evidence="2 3">
    <name type="scientific">Umbra pygmaea</name>
    <name type="common">Eastern mudminnow</name>
    <dbReference type="NCBI Taxonomy" id="75934"/>
    <lineage>
        <taxon>Eukaryota</taxon>
        <taxon>Metazoa</taxon>
        <taxon>Chordata</taxon>
        <taxon>Craniata</taxon>
        <taxon>Vertebrata</taxon>
        <taxon>Euteleostomi</taxon>
        <taxon>Actinopterygii</taxon>
        <taxon>Neopterygii</taxon>
        <taxon>Teleostei</taxon>
        <taxon>Protacanthopterygii</taxon>
        <taxon>Esociformes</taxon>
        <taxon>Umbridae</taxon>
        <taxon>Umbra</taxon>
    </lineage>
</organism>
<feature type="compositionally biased region" description="Basic residues" evidence="1">
    <location>
        <begin position="1337"/>
        <end position="1346"/>
    </location>
</feature>
<feature type="compositionally biased region" description="Basic and acidic residues" evidence="1">
    <location>
        <begin position="506"/>
        <end position="516"/>
    </location>
</feature>